<evidence type="ECO:0000313" key="4">
    <source>
        <dbReference type="Proteomes" id="UP000242875"/>
    </source>
</evidence>
<feature type="compositionally biased region" description="Polar residues" evidence="2">
    <location>
        <begin position="82"/>
        <end position="102"/>
    </location>
</feature>
<feature type="compositionally biased region" description="Polar residues" evidence="2">
    <location>
        <begin position="168"/>
        <end position="196"/>
    </location>
</feature>
<proteinExistence type="predicted"/>
<evidence type="ECO:0000313" key="3">
    <source>
        <dbReference type="EMBL" id="OZJ04559.1"/>
    </source>
</evidence>
<dbReference type="OrthoDB" id="5600564at2759"/>
<reference evidence="3 4" key="1">
    <citation type="journal article" date="2017" name="Mycologia">
        <title>Bifiguratus adelaidae, gen. et sp. nov., a new member of Mucoromycotina in endophytic and soil-dwelling habitats.</title>
        <authorList>
            <person name="Torres-Cruz T.J."/>
            <person name="Billingsley Tobias T.L."/>
            <person name="Almatruk M."/>
            <person name="Hesse C."/>
            <person name="Kuske C.R."/>
            <person name="Desiro A."/>
            <person name="Benucci G.M."/>
            <person name="Bonito G."/>
            <person name="Stajich J.E."/>
            <person name="Dunlap C."/>
            <person name="Arnold A.E."/>
            <person name="Porras-Alfaro A."/>
        </authorList>
    </citation>
    <scope>NUCLEOTIDE SEQUENCE [LARGE SCALE GENOMIC DNA]</scope>
    <source>
        <strain evidence="3 4">AZ0501</strain>
    </source>
</reference>
<dbReference type="AlphaFoldDB" id="A0A261Y1Q7"/>
<feature type="region of interest" description="Disordered" evidence="2">
    <location>
        <begin position="82"/>
        <end position="104"/>
    </location>
</feature>
<gene>
    <name evidence="3" type="ORF">BZG36_02708</name>
</gene>
<dbReference type="Proteomes" id="UP000242875">
    <property type="component" value="Unassembled WGS sequence"/>
</dbReference>
<feature type="region of interest" description="Disordered" evidence="2">
    <location>
        <begin position="168"/>
        <end position="225"/>
    </location>
</feature>
<protein>
    <submittedName>
        <fullName evidence="3">Uncharacterized protein</fullName>
    </submittedName>
</protein>
<organism evidence="3 4">
    <name type="scientific">Bifiguratus adelaidae</name>
    <dbReference type="NCBI Taxonomy" id="1938954"/>
    <lineage>
        <taxon>Eukaryota</taxon>
        <taxon>Fungi</taxon>
        <taxon>Fungi incertae sedis</taxon>
        <taxon>Mucoromycota</taxon>
        <taxon>Mucoromycotina</taxon>
        <taxon>Endogonomycetes</taxon>
        <taxon>Endogonales</taxon>
        <taxon>Endogonales incertae sedis</taxon>
        <taxon>Bifiguratus</taxon>
    </lineage>
</organism>
<comment type="caution">
    <text evidence="3">The sequence shown here is derived from an EMBL/GenBank/DDBJ whole genome shotgun (WGS) entry which is preliminary data.</text>
</comment>
<evidence type="ECO:0000256" key="1">
    <source>
        <dbReference type="SAM" id="Coils"/>
    </source>
</evidence>
<sequence>MSLKLKDKSFPFNLKFGKSKKATESKDASKRLSTATLGDLALERNPVASERSGAALRRKMSAPLLSKFRHSIALDALPPVTSGYTSLKKSEISSPKSYTESSEVAIETAKPADLGTNTIKETLILDDNTALEAQHSIDYDKQKSDLGVKVHEQKREMPIMPSSQIADLKSTPDSAHNQGTSVVAETTTSSKITSPIDTIEHLPEAQCDSRSGDEAGNRTITSANPESQHVAPVITTEVDEVEHEQNSDNQSHDNVNDFSIANAIESYLANATRSRSTDILMTRRNSTPLSRRAVTQVITQQPLKGQSGFDETDATKAVPFSTRSTPMPQTLQLSATIDDDFPHNSTRHLSSSSGLHYHGPRTRKFTQRSSTFEPTTASDSSDEDLGRSWPERYRFDQADTDLFSVSRPPSLLSTPSTSTNAFMAHLLPQSCQSSSEEGDDEESIYALRDRIRTLCKANRKLVRRCEKQGAELDTAKASVAHLSNKVDSLQTTLRSVFEENTMLRNDMKVNWHEEKKTRSEFIDMIQESGDYLIRARLAEKQVQEKELQYKSLQNVLSKTTAKIDALTAINQKQTAELAKLKQQQASGSHAPPSKFLEHADKAQAVARHASELHNLDADDEPPSPRDTVSELDVLEDQINALRRQKEKLQSDYSRIPIKGGGFLARQRQDELDRQMDTVDSQLNKLKLQARMLRQQY</sequence>
<evidence type="ECO:0000256" key="2">
    <source>
        <dbReference type="SAM" id="MobiDB-lite"/>
    </source>
</evidence>
<feature type="region of interest" description="Disordered" evidence="2">
    <location>
        <begin position="338"/>
        <end position="388"/>
    </location>
</feature>
<dbReference type="EMBL" id="MVBO01000036">
    <property type="protein sequence ID" value="OZJ04559.1"/>
    <property type="molecule type" value="Genomic_DNA"/>
</dbReference>
<accession>A0A261Y1Q7</accession>
<feature type="coiled-coil region" evidence="1">
    <location>
        <begin position="535"/>
        <end position="583"/>
    </location>
</feature>
<keyword evidence="4" id="KW-1185">Reference proteome</keyword>
<feature type="coiled-coil region" evidence="1">
    <location>
        <begin position="631"/>
        <end position="695"/>
    </location>
</feature>
<feature type="compositionally biased region" description="Polar residues" evidence="2">
    <location>
        <begin position="367"/>
        <end position="379"/>
    </location>
</feature>
<keyword evidence="1" id="KW-0175">Coiled coil</keyword>
<name>A0A261Y1Q7_9FUNG</name>